<evidence type="ECO:0000313" key="3">
    <source>
        <dbReference type="EMBL" id="MDT0646967.1"/>
    </source>
</evidence>
<feature type="signal peptide" evidence="1">
    <location>
        <begin position="1"/>
        <end position="19"/>
    </location>
</feature>
<dbReference type="InterPro" id="IPR007372">
    <property type="entry name" value="Lipid/polyisoprenoid-bd_YceI"/>
</dbReference>
<reference evidence="3 4" key="1">
    <citation type="submission" date="2023-09" db="EMBL/GenBank/DDBJ databases">
        <authorList>
            <person name="Rey-Velasco X."/>
        </authorList>
    </citation>
    <scope>NUCLEOTIDE SEQUENCE [LARGE SCALE GENOMIC DNA]</scope>
    <source>
        <strain evidence="3 4">F260</strain>
    </source>
</reference>
<dbReference type="Pfam" id="PF04264">
    <property type="entry name" value="YceI"/>
    <property type="match status" value="1"/>
</dbReference>
<dbReference type="EMBL" id="JAVRHO010000012">
    <property type="protein sequence ID" value="MDT0646967.1"/>
    <property type="molecule type" value="Genomic_DNA"/>
</dbReference>
<proteinExistence type="predicted"/>
<evidence type="ECO:0000256" key="1">
    <source>
        <dbReference type="SAM" id="SignalP"/>
    </source>
</evidence>
<accession>A0ABU3CKU2</accession>
<organism evidence="3 4">
    <name type="scientific">Autumnicola lenta</name>
    <dbReference type="NCBI Taxonomy" id="3075593"/>
    <lineage>
        <taxon>Bacteria</taxon>
        <taxon>Pseudomonadati</taxon>
        <taxon>Bacteroidota</taxon>
        <taxon>Flavobacteriia</taxon>
        <taxon>Flavobacteriales</taxon>
        <taxon>Flavobacteriaceae</taxon>
        <taxon>Autumnicola</taxon>
    </lineage>
</organism>
<dbReference type="Proteomes" id="UP001245285">
    <property type="component" value="Unassembled WGS sequence"/>
</dbReference>
<comment type="caution">
    <text evidence="3">The sequence shown here is derived from an EMBL/GenBank/DDBJ whole genome shotgun (WGS) entry which is preliminary data.</text>
</comment>
<sequence>MKNVLLIIMLLFFSAFTYAQNSFENKTVKILPKSELTITGDTNIKSFDCVFDMGYLQKEYPLHYIIDAPGHMRFKNALLSLNTKGFDCGSQPINNDFHKLIQSEKYPQILIELLEMRLQKPGFANAVVNITIAGTRKEHTFPVEFTEGGVSNIKGILLLDIKDFKLEPPKKLFGMIVVKDEIEIDFNLVVQN</sequence>
<dbReference type="SUPFAM" id="SSF101874">
    <property type="entry name" value="YceI-like"/>
    <property type="match status" value="1"/>
</dbReference>
<feature type="domain" description="Lipid/polyisoprenoid-binding YceI-like" evidence="2">
    <location>
        <begin position="79"/>
        <end position="189"/>
    </location>
</feature>
<evidence type="ECO:0000313" key="4">
    <source>
        <dbReference type="Proteomes" id="UP001245285"/>
    </source>
</evidence>
<protein>
    <submittedName>
        <fullName evidence="3">YceI family protein</fullName>
    </submittedName>
</protein>
<evidence type="ECO:0000259" key="2">
    <source>
        <dbReference type="Pfam" id="PF04264"/>
    </source>
</evidence>
<name>A0ABU3CKU2_9FLAO</name>
<gene>
    <name evidence="3" type="ORF">RM545_09710</name>
</gene>
<keyword evidence="1" id="KW-0732">Signal</keyword>
<dbReference type="RefSeq" id="WP_311495130.1">
    <property type="nucleotide sequence ID" value="NZ_JAVRHO010000012.1"/>
</dbReference>
<dbReference type="Gene3D" id="2.40.128.110">
    <property type="entry name" value="Lipid/polyisoprenoid-binding, YceI-like"/>
    <property type="match status" value="1"/>
</dbReference>
<dbReference type="InterPro" id="IPR036761">
    <property type="entry name" value="TTHA0802/YceI-like_sf"/>
</dbReference>
<feature type="chain" id="PRO_5046629169" evidence="1">
    <location>
        <begin position="20"/>
        <end position="192"/>
    </location>
</feature>
<keyword evidence="4" id="KW-1185">Reference proteome</keyword>